<sequence length="175" mass="19854">MAVGRFQVMATLQAARAYVLGKPLHEAKSFGLNRAIFYAAAKKGFKATKGAKPPERVVIGKTELPEDKIKKIQESFKVVNLGDEIAYAVELDGKTYYIIGNEIQTEEDFAKEVERRFNGKFDKAWEEALKIVSSYDKGVLLSQRYFYEAVYKPRRDELAKKWTALAEGEESDESK</sequence>
<dbReference type="EMBL" id="PNIL01000048">
    <property type="protein sequence ID" value="PMP67396.1"/>
    <property type="molecule type" value="Genomic_DNA"/>
</dbReference>
<accession>A0A2J6WED1</accession>
<dbReference type="Proteomes" id="UP000237040">
    <property type="component" value="Unassembled WGS sequence"/>
</dbReference>
<gene>
    <name evidence="1" type="ORF">C0189_03180</name>
</gene>
<comment type="caution">
    <text evidence="1">The sequence shown here is derived from an EMBL/GenBank/DDBJ whole genome shotgun (WGS) entry which is preliminary data.</text>
</comment>
<name>A0A2J6WED1_9BACT</name>
<dbReference type="AlphaFoldDB" id="A0A2J6WED1"/>
<evidence type="ECO:0000313" key="2">
    <source>
        <dbReference type="Proteomes" id="UP000237040"/>
    </source>
</evidence>
<evidence type="ECO:0000313" key="1">
    <source>
        <dbReference type="EMBL" id="PMP67396.1"/>
    </source>
</evidence>
<proteinExistence type="predicted"/>
<dbReference type="RefSeq" id="WP_424587138.1">
    <property type="nucleotide sequence ID" value="NZ_JBNATC010000066.1"/>
</dbReference>
<reference evidence="1 2" key="1">
    <citation type="submission" date="2018-01" db="EMBL/GenBank/DDBJ databases">
        <title>Metagenomic assembled genomes from two thermal pools in the Uzon Caldera, Kamchatka, Russia.</title>
        <authorList>
            <person name="Wilkins L."/>
            <person name="Ettinger C."/>
        </authorList>
    </citation>
    <scope>NUCLEOTIDE SEQUENCE [LARGE SCALE GENOMIC DNA]</scope>
    <source>
        <strain evidence="1">ZAV-07</strain>
    </source>
</reference>
<organism evidence="1 2">
    <name type="scientific">Caldisericum exile</name>
    <dbReference type="NCBI Taxonomy" id="693075"/>
    <lineage>
        <taxon>Bacteria</taxon>
        <taxon>Pseudomonadati</taxon>
        <taxon>Caldisericota/Cryosericota group</taxon>
        <taxon>Caldisericota</taxon>
        <taxon>Caldisericia</taxon>
        <taxon>Caldisericales</taxon>
        <taxon>Caldisericaceae</taxon>
        <taxon>Caldisericum</taxon>
    </lineage>
</organism>
<protein>
    <submittedName>
        <fullName evidence="1">Uncharacterized protein</fullName>
    </submittedName>
</protein>